<dbReference type="AlphaFoldDB" id="A0A6I4T2D1"/>
<dbReference type="RefSeq" id="WP_159797311.1">
    <property type="nucleotide sequence ID" value="NZ_WTYM01000057.1"/>
</dbReference>
<dbReference type="EMBL" id="WTYM01000057">
    <property type="protein sequence ID" value="MXO60812.1"/>
    <property type="molecule type" value="Genomic_DNA"/>
</dbReference>
<evidence type="ECO:0000259" key="1">
    <source>
        <dbReference type="PROSITE" id="PS51186"/>
    </source>
</evidence>
<gene>
    <name evidence="2" type="ORF">GRI89_14820</name>
</gene>
<dbReference type="Pfam" id="PF13302">
    <property type="entry name" value="Acetyltransf_3"/>
    <property type="match status" value="1"/>
</dbReference>
<name>A0A6I4T2D1_9SPHN</name>
<dbReference type="Proteomes" id="UP000433652">
    <property type="component" value="Unassembled WGS sequence"/>
</dbReference>
<organism evidence="2 3">
    <name type="scientific">Croceibacterium salegens</name>
    <dbReference type="NCBI Taxonomy" id="1737568"/>
    <lineage>
        <taxon>Bacteria</taxon>
        <taxon>Pseudomonadati</taxon>
        <taxon>Pseudomonadota</taxon>
        <taxon>Alphaproteobacteria</taxon>
        <taxon>Sphingomonadales</taxon>
        <taxon>Erythrobacteraceae</taxon>
        <taxon>Croceibacterium</taxon>
    </lineage>
</organism>
<proteinExistence type="predicted"/>
<dbReference type="Gene3D" id="3.40.630.30">
    <property type="match status" value="1"/>
</dbReference>
<dbReference type="GO" id="GO:0016747">
    <property type="term" value="F:acyltransferase activity, transferring groups other than amino-acyl groups"/>
    <property type="evidence" value="ECO:0007669"/>
    <property type="project" value="InterPro"/>
</dbReference>
<protein>
    <submittedName>
        <fullName evidence="2">GNAT family N-acetyltransferase</fullName>
    </submittedName>
</protein>
<sequence length="174" mass="19306">MEEQRAAHAAELYALLTESALHEFTDSDPPSSAEWLEARFRRLENRCSPDGTQQWLNWVIRTAEGKAAGYVQATVNAEGSAEIAFVLGLPYWGRGLAEMASAQMMDILVRRHGVTRFTATADTRNARSVRLLERLGFKRVGSGDSRDASFECRAAAIRAPRKAPSPPERESRQA</sequence>
<reference evidence="2 3" key="1">
    <citation type="submission" date="2019-12" db="EMBL/GenBank/DDBJ databases">
        <title>Genomic-based taxomic classification of the family Erythrobacteraceae.</title>
        <authorList>
            <person name="Xu L."/>
        </authorList>
    </citation>
    <scope>NUCLEOTIDE SEQUENCE [LARGE SCALE GENOMIC DNA]</scope>
    <source>
        <strain evidence="2 3">MCCC 1K01500</strain>
    </source>
</reference>
<keyword evidence="2" id="KW-0808">Transferase</keyword>
<accession>A0A6I4T2D1</accession>
<dbReference type="InterPro" id="IPR051531">
    <property type="entry name" value="N-acetyltransferase"/>
</dbReference>
<dbReference type="PANTHER" id="PTHR43792">
    <property type="entry name" value="GNAT FAMILY, PUTATIVE (AFU_ORTHOLOGUE AFUA_3G00765)-RELATED-RELATED"/>
    <property type="match status" value="1"/>
</dbReference>
<feature type="domain" description="N-acetyltransferase" evidence="1">
    <location>
        <begin position="11"/>
        <end position="164"/>
    </location>
</feature>
<evidence type="ECO:0000313" key="2">
    <source>
        <dbReference type="EMBL" id="MXO60812.1"/>
    </source>
</evidence>
<dbReference type="OrthoDB" id="5295305at2"/>
<dbReference type="PROSITE" id="PS51186">
    <property type="entry name" value="GNAT"/>
    <property type="match status" value="1"/>
</dbReference>
<keyword evidence="3" id="KW-1185">Reference proteome</keyword>
<dbReference type="SUPFAM" id="SSF55729">
    <property type="entry name" value="Acyl-CoA N-acyltransferases (Nat)"/>
    <property type="match status" value="1"/>
</dbReference>
<comment type="caution">
    <text evidence="2">The sequence shown here is derived from an EMBL/GenBank/DDBJ whole genome shotgun (WGS) entry which is preliminary data.</text>
</comment>
<evidence type="ECO:0000313" key="3">
    <source>
        <dbReference type="Proteomes" id="UP000433652"/>
    </source>
</evidence>
<dbReference type="PANTHER" id="PTHR43792:SF1">
    <property type="entry name" value="N-ACETYLTRANSFERASE DOMAIN-CONTAINING PROTEIN"/>
    <property type="match status" value="1"/>
</dbReference>
<dbReference type="InterPro" id="IPR016181">
    <property type="entry name" value="Acyl_CoA_acyltransferase"/>
</dbReference>
<dbReference type="InterPro" id="IPR000182">
    <property type="entry name" value="GNAT_dom"/>
</dbReference>